<accession>A0ABQ8IRG5</accession>
<name>A0ABQ8IRG5_DERPT</name>
<reference evidence="1 2" key="2">
    <citation type="journal article" date="2022" name="Mol. Biol. Evol.">
        <title>Comparative Genomics Reveals Insights into the Divergent Evolution of Astigmatic Mites and Household Pest Adaptations.</title>
        <authorList>
            <person name="Xiong Q."/>
            <person name="Wan A.T."/>
            <person name="Liu X."/>
            <person name="Fung C.S."/>
            <person name="Xiao X."/>
            <person name="Malainual N."/>
            <person name="Hou J."/>
            <person name="Wang L."/>
            <person name="Wang M."/>
            <person name="Yang K.Y."/>
            <person name="Cui Y."/>
            <person name="Leung E.L."/>
            <person name="Nong W."/>
            <person name="Shin S.K."/>
            <person name="Au S.W."/>
            <person name="Jeong K.Y."/>
            <person name="Chew F.T."/>
            <person name="Hui J.H."/>
            <person name="Leung T.F."/>
            <person name="Tungtrongchitr A."/>
            <person name="Zhong N."/>
            <person name="Liu Z."/>
            <person name="Tsui S.K."/>
        </authorList>
    </citation>
    <scope>NUCLEOTIDE SEQUENCE [LARGE SCALE GENOMIC DNA]</scope>
    <source>
        <strain evidence="1">Derp</strain>
    </source>
</reference>
<reference evidence="1 2" key="1">
    <citation type="journal article" date="2018" name="J. Allergy Clin. Immunol.">
        <title>High-quality assembly of Dermatophagoides pteronyssinus genome and transcriptome reveals a wide range of novel allergens.</title>
        <authorList>
            <person name="Liu X.Y."/>
            <person name="Yang K.Y."/>
            <person name="Wang M.Q."/>
            <person name="Kwok J.S."/>
            <person name="Zeng X."/>
            <person name="Yang Z."/>
            <person name="Xiao X.J."/>
            <person name="Lau C.P."/>
            <person name="Li Y."/>
            <person name="Huang Z.M."/>
            <person name="Ba J.G."/>
            <person name="Yim A.K."/>
            <person name="Ouyang C.Y."/>
            <person name="Ngai S.M."/>
            <person name="Chan T.F."/>
            <person name="Leung E.L."/>
            <person name="Liu L."/>
            <person name="Liu Z.G."/>
            <person name="Tsui S.K."/>
        </authorList>
    </citation>
    <scope>NUCLEOTIDE SEQUENCE [LARGE SCALE GENOMIC DNA]</scope>
    <source>
        <strain evidence="1">Derp</strain>
    </source>
</reference>
<gene>
    <name evidence="1" type="ORF">DERP_013219</name>
</gene>
<protein>
    <submittedName>
        <fullName evidence="1">Uncharacterized protein</fullName>
    </submittedName>
</protein>
<dbReference type="Proteomes" id="UP000887458">
    <property type="component" value="Unassembled WGS sequence"/>
</dbReference>
<keyword evidence="2" id="KW-1185">Reference proteome</keyword>
<evidence type="ECO:0000313" key="2">
    <source>
        <dbReference type="Proteomes" id="UP000887458"/>
    </source>
</evidence>
<sequence>MEYLVNHVRILNVTSESFSHIANNITVKFALFQVEVGGLTKSIHVQLTEKRLEFLRSGYLRQEWCQFFDVDLNLSAIFRPIDCRECRAIDQTPEFVRKQQFFQINQQLLDD</sequence>
<dbReference type="EMBL" id="NJHN03000126">
    <property type="protein sequence ID" value="KAH9412910.1"/>
    <property type="molecule type" value="Genomic_DNA"/>
</dbReference>
<organism evidence="1 2">
    <name type="scientific">Dermatophagoides pteronyssinus</name>
    <name type="common">European house dust mite</name>
    <dbReference type="NCBI Taxonomy" id="6956"/>
    <lineage>
        <taxon>Eukaryota</taxon>
        <taxon>Metazoa</taxon>
        <taxon>Ecdysozoa</taxon>
        <taxon>Arthropoda</taxon>
        <taxon>Chelicerata</taxon>
        <taxon>Arachnida</taxon>
        <taxon>Acari</taxon>
        <taxon>Acariformes</taxon>
        <taxon>Sarcoptiformes</taxon>
        <taxon>Astigmata</taxon>
        <taxon>Psoroptidia</taxon>
        <taxon>Analgoidea</taxon>
        <taxon>Pyroglyphidae</taxon>
        <taxon>Dermatophagoidinae</taxon>
        <taxon>Dermatophagoides</taxon>
    </lineage>
</organism>
<proteinExistence type="predicted"/>
<comment type="caution">
    <text evidence="1">The sequence shown here is derived from an EMBL/GenBank/DDBJ whole genome shotgun (WGS) entry which is preliminary data.</text>
</comment>
<evidence type="ECO:0000313" key="1">
    <source>
        <dbReference type="EMBL" id="KAH9412910.1"/>
    </source>
</evidence>